<feature type="domain" description="DDH" evidence="1">
    <location>
        <begin position="22"/>
        <end position="133"/>
    </location>
</feature>
<dbReference type="Gene3D" id="3.90.1640.10">
    <property type="entry name" value="inorganic pyrophosphatase (n-terminal core)"/>
    <property type="match status" value="1"/>
</dbReference>
<dbReference type="RefSeq" id="WP_096993107.1">
    <property type="nucleotide sequence ID" value="NZ_JBHSII010000006.1"/>
</dbReference>
<evidence type="ECO:0000313" key="3">
    <source>
        <dbReference type="EMBL" id="SNX47879.1"/>
    </source>
</evidence>
<accession>A0A240EI70</accession>
<dbReference type="SUPFAM" id="SSF64182">
    <property type="entry name" value="DHH phosphoesterases"/>
    <property type="match status" value="1"/>
</dbReference>
<dbReference type="InterPro" id="IPR038763">
    <property type="entry name" value="DHH_sf"/>
</dbReference>
<organism evidence="3 4">
    <name type="scientific">Vibrio thalassae</name>
    <dbReference type="NCBI Taxonomy" id="1243014"/>
    <lineage>
        <taxon>Bacteria</taxon>
        <taxon>Pseudomonadati</taxon>
        <taxon>Pseudomonadota</taxon>
        <taxon>Gammaproteobacteria</taxon>
        <taxon>Vibrionales</taxon>
        <taxon>Vibrionaceae</taxon>
        <taxon>Vibrio</taxon>
    </lineage>
</organism>
<dbReference type="InterPro" id="IPR001667">
    <property type="entry name" value="DDH_dom"/>
</dbReference>
<protein>
    <submittedName>
        <fullName evidence="3">DHH family protein</fullName>
    </submittedName>
</protein>
<dbReference type="EMBL" id="OANU01000015">
    <property type="protein sequence ID" value="SNX47879.1"/>
    <property type="molecule type" value="Genomic_DNA"/>
</dbReference>
<dbReference type="Gene3D" id="3.10.310.30">
    <property type="match status" value="1"/>
</dbReference>
<evidence type="ECO:0000259" key="2">
    <source>
        <dbReference type="Pfam" id="PF02272"/>
    </source>
</evidence>
<dbReference type="Pfam" id="PF01368">
    <property type="entry name" value="DHH"/>
    <property type="match status" value="1"/>
</dbReference>
<dbReference type="AlphaFoldDB" id="A0A240EI70"/>
<reference evidence="4" key="1">
    <citation type="submission" date="2016-06" db="EMBL/GenBank/DDBJ databases">
        <authorList>
            <person name="Rodrigo-Torres L."/>
            <person name="Arahal R.D."/>
            <person name="Lucena T."/>
        </authorList>
    </citation>
    <scope>NUCLEOTIDE SEQUENCE [LARGE SCALE GENOMIC DNA]</scope>
    <source>
        <strain evidence="4">CECT8203</strain>
    </source>
</reference>
<sequence>MNNTQDRNTLAKIVCSTNNIHVIYHGNCMDGTASAWAARYWLSKADKNLSFEKGFYGKAVDDYEIPDDTELVLMVDFSMKSAELDQMAAKFKVAIIDHHDSAQRELNNVAHPNIFKVFDMTESGATLTWRVFSEYENLNPAWRTDDGCRIPTLLKHVRDRDLWQWKLKDTKAVALALNHYGLGIDDFDHAYNQELDELVAFGTPMVLYHQSIVENIACSAKEFEMLVDSGSVVVPIVTCSPMFISDVAQEIYNKMDVPFVLLVNSDLKGGFKCSLRSKQGTGHVVNGIAESFGGGGHQYAAGFYVTETQFYEMGRLVKNA</sequence>
<evidence type="ECO:0000259" key="1">
    <source>
        <dbReference type="Pfam" id="PF01368"/>
    </source>
</evidence>
<dbReference type="Proteomes" id="UP000219336">
    <property type="component" value="Unassembled WGS sequence"/>
</dbReference>
<proteinExistence type="predicted"/>
<dbReference type="PANTHER" id="PTHR46922">
    <property type="entry name" value="DHHA1 DOMAIN PROTEIN"/>
    <property type="match status" value="1"/>
</dbReference>
<dbReference type="PANTHER" id="PTHR46922:SF4">
    <property type="entry name" value="DHHA1 DOMAIN PROTEIN"/>
    <property type="match status" value="1"/>
</dbReference>
<evidence type="ECO:0000313" key="4">
    <source>
        <dbReference type="Proteomes" id="UP000219336"/>
    </source>
</evidence>
<dbReference type="Pfam" id="PF02272">
    <property type="entry name" value="DHHA1"/>
    <property type="match status" value="1"/>
</dbReference>
<dbReference type="InterPro" id="IPR003156">
    <property type="entry name" value="DHHA1_dom"/>
</dbReference>
<keyword evidence="4" id="KW-1185">Reference proteome</keyword>
<feature type="domain" description="DHHA1" evidence="2">
    <location>
        <begin position="244"/>
        <end position="313"/>
    </location>
</feature>
<dbReference type="OrthoDB" id="10630at2"/>
<name>A0A240EI70_9VIBR</name>
<dbReference type="GO" id="GO:0003676">
    <property type="term" value="F:nucleic acid binding"/>
    <property type="evidence" value="ECO:0007669"/>
    <property type="project" value="InterPro"/>
</dbReference>
<gene>
    <name evidence="3" type="ORF">VTH8203_01494</name>
</gene>